<proteinExistence type="predicted"/>
<dbReference type="PROSITE" id="PS50835">
    <property type="entry name" value="IG_LIKE"/>
    <property type="match status" value="1"/>
</dbReference>
<evidence type="ECO:0000313" key="4">
    <source>
        <dbReference type="Ensembl" id="ENSACAP00000036128.1"/>
    </source>
</evidence>
<dbReference type="Ensembl" id="ENSACAT00000037595.1">
    <property type="protein sequence ID" value="ENSACAP00000036128.1"/>
    <property type="gene ID" value="ENSACAG00000040463.1"/>
</dbReference>
<dbReference type="Proteomes" id="UP000001646">
    <property type="component" value="Unplaced"/>
</dbReference>
<evidence type="ECO:0000256" key="2">
    <source>
        <dbReference type="ARBA" id="ARBA00022859"/>
    </source>
</evidence>
<dbReference type="AlphaFoldDB" id="A0A803TLN8"/>
<accession>A0A803TLN8</accession>
<sequence>NQSLDVVVWVGQPVSLTCSQVKTNNVYMSWYKQERVKDARLQLIILTSEGSTGDPAIEKEFQGRFSSTGMTQYALPLSLKNAQLGDTGTYFCANSYLST</sequence>
<dbReference type="InterPro" id="IPR050413">
    <property type="entry name" value="TCR_beta_variable"/>
</dbReference>
<reference evidence="4" key="2">
    <citation type="submission" date="2025-08" db="UniProtKB">
        <authorList>
            <consortium name="Ensembl"/>
        </authorList>
    </citation>
    <scope>IDENTIFICATION</scope>
</reference>
<reference evidence="4" key="1">
    <citation type="submission" date="2009-12" db="EMBL/GenBank/DDBJ databases">
        <title>The Genome Sequence of Anolis carolinensis (Green Anole Lizard).</title>
        <authorList>
            <consortium name="The Genome Sequencing Platform"/>
            <person name="Di Palma F."/>
            <person name="Alfoldi J."/>
            <person name="Heiman D."/>
            <person name="Young S."/>
            <person name="Grabherr M."/>
            <person name="Johnson J."/>
            <person name="Lander E.S."/>
            <person name="Lindblad-Toh K."/>
        </authorList>
    </citation>
    <scope>NUCLEOTIDE SEQUENCE [LARGE SCALE GENOMIC DNA]</scope>
    <source>
        <strain evidence="4">JBL SC #1</strain>
    </source>
</reference>
<dbReference type="SUPFAM" id="SSF48726">
    <property type="entry name" value="Immunoglobulin"/>
    <property type="match status" value="1"/>
</dbReference>
<dbReference type="CDD" id="cd00099">
    <property type="entry name" value="IgV"/>
    <property type="match status" value="1"/>
</dbReference>
<keyword evidence="2" id="KW-0391">Immunity</keyword>
<name>A0A803TLN8_ANOCA</name>
<keyword evidence="1" id="KW-0732">Signal</keyword>
<reference evidence="4" key="3">
    <citation type="submission" date="2025-09" db="UniProtKB">
        <authorList>
            <consortium name="Ensembl"/>
        </authorList>
    </citation>
    <scope>IDENTIFICATION</scope>
</reference>
<evidence type="ECO:0000259" key="3">
    <source>
        <dbReference type="PROSITE" id="PS50835"/>
    </source>
</evidence>
<feature type="domain" description="Ig-like" evidence="3">
    <location>
        <begin position="11"/>
        <end position="99"/>
    </location>
</feature>
<keyword evidence="5" id="KW-1185">Reference proteome</keyword>
<dbReference type="InParanoid" id="A0A803TLN8"/>
<dbReference type="PANTHER" id="PTHR23268">
    <property type="entry name" value="T-CELL RECEPTOR BETA CHAIN"/>
    <property type="match status" value="1"/>
</dbReference>
<organism evidence="4 5">
    <name type="scientific">Anolis carolinensis</name>
    <name type="common">Green anole</name>
    <name type="synonym">American chameleon</name>
    <dbReference type="NCBI Taxonomy" id="28377"/>
    <lineage>
        <taxon>Eukaryota</taxon>
        <taxon>Metazoa</taxon>
        <taxon>Chordata</taxon>
        <taxon>Craniata</taxon>
        <taxon>Vertebrata</taxon>
        <taxon>Euteleostomi</taxon>
        <taxon>Lepidosauria</taxon>
        <taxon>Squamata</taxon>
        <taxon>Bifurcata</taxon>
        <taxon>Unidentata</taxon>
        <taxon>Episquamata</taxon>
        <taxon>Toxicofera</taxon>
        <taxon>Iguania</taxon>
        <taxon>Dactyloidae</taxon>
        <taxon>Anolis</taxon>
    </lineage>
</organism>
<dbReference type="SMART" id="SM00406">
    <property type="entry name" value="IGv"/>
    <property type="match status" value="1"/>
</dbReference>
<dbReference type="Pfam" id="PF07686">
    <property type="entry name" value="V-set"/>
    <property type="match status" value="1"/>
</dbReference>
<dbReference type="Gene3D" id="2.60.40.10">
    <property type="entry name" value="Immunoglobulins"/>
    <property type="match status" value="1"/>
</dbReference>
<evidence type="ECO:0000256" key="1">
    <source>
        <dbReference type="ARBA" id="ARBA00022729"/>
    </source>
</evidence>
<dbReference type="InterPro" id="IPR036179">
    <property type="entry name" value="Ig-like_dom_sf"/>
</dbReference>
<dbReference type="InterPro" id="IPR013106">
    <property type="entry name" value="Ig_V-set"/>
</dbReference>
<evidence type="ECO:0000313" key="5">
    <source>
        <dbReference type="Proteomes" id="UP000001646"/>
    </source>
</evidence>
<dbReference type="InterPro" id="IPR007110">
    <property type="entry name" value="Ig-like_dom"/>
</dbReference>
<dbReference type="InterPro" id="IPR013783">
    <property type="entry name" value="Ig-like_fold"/>
</dbReference>
<dbReference type="GeneTree" id="ENSGT01030000235295"/>
<protein>
    <recommendedName>
        <fullName evidence="3">Ig-like domain-containing protein</fullName>
    </recommendedName>
</protein>
<dbReference type="GO" id="GO:0002376">
    <property type="term" value="P:immune system process"/>
    <property type="evidence" value="ECO:0007669"/>
    <property type="project" value="UniProtKB-KW"/>
</dbReference>